<gene>
    <name evidence="1" type="ORF">P5673_022067</name>
</gene>
<reference evidence="1" key="2">
    <citation type="journal article" date="2023" name="Science">
        <title>Genomic signatures of disease resistance in endangered staghorn corals.</title>
        <authorList>
            <person name="Vollmer S.V."/>
            <person name="Selwyn J.D."/>
            <person name="Despard B.A."/>
            <person name="Roesel C.L."/>
        </authorList>
    </citation>
    <scope>NUCLEOTIDE SEQUENCE</scope>
    <source>
        <strain evidence="1">K2</strain>
    </source>
</reference>
<evidence type="ECO:0000313" key="2">
    <source>
        <dbReference type="Proteomes" id="UP001249851"/>
    </source>
</evidence>
<name>A0AAD9Q779_ACRCE</name>
<comment type="caution">
    <text evidence="1">The sequence shown here is derived from an EMBL/GenBank/DDBJ whole genome shotgun (WGS) entry which is preliminary data.</text>
</comment>
<proteinExistence type="predicted"/>
<reference evidence="1" key="1">
    <citation type="journal article" date="2023" name="G3 (Bethesda)">
        <title>Whole genome assembly and annotation of the endangered Caribbean coral Acropora cervicornis.</title>
        <authorList>
            <person name="Selwyn J.D."/>
            <person name="Vollmer S.V."/>
        </authorList>
    </citation>
    <scope>NUCLEOTIDE SEQUENCE</scope>
    <source>
        <strain evidence="1">K2</strain>
    </source>
</reference>
<organism evidence="1 2">
    <name type="scientific">Acropora cervicornis</name>
    <name type="common">Staghorn coral</name>
    <dbReference type="NCBI Taxonomy" id="6130"/>
    <lineage>
        <taxon>Eukaryota</taxon>
        <taxon>Metazoa</taxon>
        <taxon>Cnidaria</taxon>
        <taxon>Anthozoa</taxon>
        <taxon>Hexacorallia</taxon>
        <taxon>Scleractinia</taxon>
        <taxon>Astrocoeniina</taxon>
        <taxon>Acroporidae</taxon>
        <taxon>Acropora</taxon>
    </lineage>
</organism>
<dbReference type="EMBL" id="JARQWQ010000058">
    <property type="protein sequence ID" value="KAK2556057.1"/>
    <property type="molecule type" value="Genomic_DNA"/>
</dbReference>
<protein>
    <submittedName>
        <fullName evidence="1">Uncharacterized protein</fullName>
    </submittedName>
</protein>
<dbReference type="Proteomes" id="UP001249851">
    <property type="component" value="Unassembled WGS sequence"/>
</dbReference>
<dbReference type="AlphaFoldDB" id="A0AAD9Q779"/>
<evidence type="ECO:0000313" key="1">
    <source>
        <dbReference type="EMBL" id="KAK2556057.1"/>
    </source>
</evidence>
<sequence length="154" mass="18364">MDSIKYWGPNEETVFNSFLDSLFEPKHKKARVETSPYFKGKAVVANLRHDIERALEKHIEGMEPNIRSATFQRLWFELRQPLIDRLRPRKLEEILSELHKCKLGDKLHPYEFSTDIDSKQRHYSYTWTLLKTPLTGCFKFARLSSLILLLNWRQ</sequence>
<keyword evidence="2" id="KW-1185">Reference proteome</keyword>
<accession>A0AAD9Q779</accession>